<sequence>MSCSVSFIIAERSSLKEESHPDETAFVLWVCDLFAQTLLTLTKLQQLKRS</sequence>
<accession>A0ABT7QG59</accession>
<organism evidence="1 2">
    <name type="scientific">Aeromonas piscicola</name>
    <dbReference type="NCBI Taxonomy" id="600645"/>
    <lineage>
        <taxon>Bacteria</taxon>
        <taxon>Pseudomonadati</taxon>
        <taxon>Pseudomonadota</taxon>
        <taxon>Gammaproteobacteria</taxon>
        <taxon>Aeromonadales</taxon>
        <taxon>Aeromonadaceae</taxon>
        <taxon>Aeromonas</taxon>
    </lineage>
</organism>
<reference evidence="1" key="1">
    <citation type="submission" date="2024-05" db="EMBL/GenBank/DDBJ databases">
        <title>WGS of Aeromonas isolates.</title>
        <authorList>
            <person name="Lee H."/>
        </authorList>
    </citation>
    <scope>NUCLEOTIDE SEQUENCE</scope>
    <source>
        <strain evidence="1">LP308</strain>
    </source>
</reference>
<proteinExistence type="predicted"/>
<evidence type="ECO:0000313" key="2">
    <source>
        <dbReference type="Proteomes" id="UP001168109"/>
    </source>
</evidence>
<name>A0ABT7QG59_9GAMM</name>
<evidence type="ECO:0000313" key="1">
    <source>
        <dbReference type="EMBL" id="MDM5132803.1"/>
    </source>
</evidence>
<protein>
    <submittedName>
        <fullName evidence="1">Uncharacterized protein</fullName>
    </submittedName>
</protein>
<gene>
    <name evidence="1" type="ORF">OB962_17660</name>
</gene>
<comment type="caution">
    <text evidence="1">The sequence shown here is derived from an EMBL/GenBank/DDBJ whole genome shotgun (WGS) entry which is preliminary data.</text>
</comment>
<dbReference type="RefSeq" id="WP_290042472.1">
    <property type="nucleotide sequence ID" value="NZ_JAOPLU010000007.1"/>
</dbReference>
<dbReference type="Proteomes" id="UP001168109">
    <property type="component" value="Unassembled WGS sequence"/>
</dbReference>
<keyword evidence="2" id="KW-1185">Reference proteome</keyword>
<dbReference type="EMBL" id="JAOPLU010000007">
    <property type="protein sequence ID" value="MDM5132803.1"/>
    <property type="molecule type" value="Genomic_DNA"/>
</dbReference>